<dbReference type="Pfam" id="PF02375">
    <property type="entry name" value="JmjN"/>
    <property type="match status" value="1"/>
</dbReference>
<dbReference type="Gene3D" id="2.60.120.650">
    <property type="entry name" value="Cupin"/>
    <property type="match status" value="1"/>
</dbReference>
<dbReference type="GO" id="GO:0032259">
    <property type="term" value="P:methylation"/>
    <property type="evidence" value="ECO:0007669"/>
    <property type="project" value="UniProtKB-KW"/>
</dbReference>
<reference evidence="3" key="1">
    <citation type="submission" date="2014-07" db="EMBL/GenBank/DDBJ databases">
        <title>Identification of a novel salt tolerance gene in wild soybean by whole-genome sequencing.</title>
        <authorList>
            <person name="Lam H.-M."/>
            <person name="Qi X."/>
            <person name="Li M.-W."/>
            <person name="Liu X."/>
            <person name="Xie M."/>
            <person name="Ni M."/>
            <person name="Xu X."/>
        </authorList>
    </citation>
    <scope>NUCLEOTIDE SEQUENCE [LARGE SCALE GENOMIC DNA]</scope>
    <source>
        <tissue evidence="3">Root</tissue>
    </source>
</reference>
<keyword evidence="3" id="KW-0489">Methyltransferase</keyword>
<dbReference type="GO" id="GO:0005634">
    <property type="term" value="C:nucleus"/>
    <property type="evidence" value="ECO:0007669"/>
    <property type="project" value="TreeGrafter"/>
</dbReference>
<evidence type="ECO:0000259" key="2">
    <source>
        <dbReference type="PROSITE" id="PS51183"/>
    </source>
</evidence>
<gene>
    <name evidence="3" type="ORF">glysoja_045874</name>
</gene>
<dbReference type="EC" id="1.14.11.-" evidence="3"/>
<proteinExistence type="predicted"/>
<dbReference type="GO" id="GO:0000785">
    <property type="term" value="C:chromatin"/>
    <property type="evidence" value="ECO:0007669"/>
    <property type="project" value="TreeGrafter"/>
</dbReference>
<dbReference type="SMART" id="SM00545">
    <property type="entry name" value="JmjN"/>
    <property type="match status" value="1"/>
</dbReference>
<name>A0A0B2SQ38_GLYSO</name>
<organism evidence="3">
    <name type="scientific">Glycine soja</name>
    <name type="common">Wild soybean</name>
    <dbReference type="NCBI Taxonomy" id="3848"/>
    <lineage>
        <taxon>Eukaryota</taxon>
        <taxon>Viridiplantae</taxon>
        <taxon>Streptophyta</taxon>
        <taxon>Embryophyta</taxon>
        <taxon>Tracheophyta</taxon>
        <taxon>Spermatophyta</taxon>
        <taxon>Magnoliopsida</taxon>
        <taxon>eudicotyledons</taxon>
        <taxon>Gunneridae</taxon>
        <taxon>Pentapetalae</taxon>
        <taxon>rosids</taxon>
        <taxon>fabids</taxon>
        <taxon>Fabales</taxon>
        <taxon>Fabaceae</taxon>
        <taxon>Papilionoideae</taxon>
        <taxon>50 kb inversion clade</taxon>
        <taxon>NPAAA clade</taxon>
        <taxon>indigoferoid/millettioid clade</taxon>
        <taxon>Phaseoleae</taxon>
        <taxon>Glycine</taxon>
        <taxon>Glycine subgen. Soja</taxon>
    </lineage>
</organism>
<protein>
    <submittedName>
        <fullName evidence="3">Putative lysine-specific demethylase JMJ14</fullName>
        <ecNumber evidence="3">1.14.11.-</ecNumber>
    </submittedName>
</protein>
<dbReference type="PROSITE" id="PS51183">
    <property type="entry name" value="JMJN"/>
    <property type="match status" value="1"/>
</dbReference>
<dbReference type="InterPro" id="IPR003349">
    <property type="entry name" value="JmjN"/>
</dbReference>
<keyword evidence="3" id="KW-0808">Transferase</keyword>
<dbReference type="AlphaFoldDB" id="A0A0B2SQ38"/>
<dbReference type="GO" id="GO:0010468">
    <property type="term" value="P:regulation of gene expression"/>
    <property type="evidence" value="ECO:0007669"/>
    <property type="project" value="TreeGrafter"/>
</dbReference>
<dbReference type="EMBL" id="KN640992">
    <property type="protein sequence ID" value="KHN46659.1"/>
    <property type="molecule type" value="Genomic_DNA"/>
</dbReference>
<dbReference type="PANTHER" id="PTHR10694">
    <property type="entry name" value="LYSINE-SPECIFIC DEMETHYLASE"/>
    <property type="match status" value="1"/>
</dbReference>
<accession>A0A0B2SQ38</accession>
<feature type="region of interest" description="Disordered" evidence="1">
    <location>
        <begin position="65"/>
        <end position="97"/>
    </location>
</feature>
<dbReference type="Proteomes" id="UP000053555">
    <property type="component" value="Unassembled WGS sequence"/>
</dbReference>
<feature type="compositionally biased region" description="Basic residues" evidence="1">
    <location>
        <begin position="66"/>
        <end position="81"/>
    </location>
</feature>
<evidence type="ECO:0000313" key="3">
    <source>
        <dbReference type="EMBL" id="KHN46659.1"/>
    </source>
</evidence>
<evidence type="ECO:0000256" key="1">
    <source>
        <dbReference type="SAM" id="MobiDB-lite"/>
    </source>
</evidence>
<dbReference type="GO" id="GO:0008168">
    <property type="term" value="F:methyltransferase activity"/>
    <property type="evidence" value="ECO:0007669"/>
    <property type="project" value="UniProtKB-KW"/>
</dbReference>
<dbReference type="GO" id="GO:0034647">
    <property type="term" value="F:histone H3K4me/H3K4me2/H3K4me3 demethylase activity"/>
    <property type="evidence" value="ECO:0007669"/>
    <property type="project" value="TreeGrafter"/>
</dbReference>
<feature type="domain" description="JmjN" evidence="2">
    <location>
        <begin position="1"/>
        <end position="36"/>
    </location>
</feature>
<sequence>MIEEFEDTLGYIAKIHSQDEPYGICRIVPPACWVPPCLLQEKDLWENAKFPTCIQQIDLLQNREPTRKKIRGRKRKRRKQSKMGMGTRTAKSGSEANVASEPEEKFYFGLNDANEYEKVSDSSHQHRWKPFVEEIEGEYWRIIEQPTDEVEVYYGADLEIGSLGSGFPKTLSLTKNESDRYALSGWNLNNFPGL</sequence>
<keyword evidence="3" id="KW-0560">Oxidoreductase</keyword>
<dbReference type="PANTHER" id="PTHR10694:SF144">
    <property type="entry name" value="DEMETHYLASE JMJ14-LIKE PROTEIN, PUTATIVE-RELATED"/>
    <property type="match status" value="1"/>
</dbReference>